<organism evidence="6 7">
    <name type="scientific">Labrys miyagiensis</name>
    <dbReference type="NCBI Taxonomy" id="346912"/>
    <lineage>
        <taxon>Bacteria</taxon>
        <taxon>Pseudomonadati</taxon>
        <taxon>Pseudomonadota</taxon>
        <taxon>Alphaproteobacteria</taxon>
        <taxon>Hyphomicrobiales</taxon>
        <taxon>Xanthobacteraceae</taxon>
        <taxon>Labrys</taxon>
    </lineage>
</organism>
<dbReference type="Pfam" id="PF00486">
    <property type="entry name" value="Trans_reg_C"/>
    <property type="match status" value="1"/>
</dbReference>
<accession>A0ABQ6CFD9</accession>
<dbReference type="InterPro" id="IPR001867">
    <property type="entry name" value="OmpR/PhoB-type_DNA-bd"/>
</dbReference>
<dbReference type="PROSITE" id="PS51755">
    <property type="entry name" value="OMPR_PHOB"/>
    <property type="match status" value="1"/>
</dbReference>
<dbReference type="InterPro" id="IPR001789">
    <property type="entry name" value="Sig_transdc_resp-reg_receiver"/>
</dbReference>
<dbReference type="InterPro" id="IPR039420">
    <property type="entry name" value="WalR-like"/>
</dbReference>
<dbReference type="PANTHER" id="PTHR48111:SF36">
    <property type="entry name" value="TRANSCRIPTIONAL REGULATORY PROTEIN CUTR"/>
    <property type="match status" value="1"/>
</dbReference>
<evidence type="ECO:0000256" key="3">
    <source>
        <dbReference type="PROSITE-ProRule" id="PRU01091"/>
    </source>
</evidence>
<sequence length="227" mass="24828">MRLLLIEDSSRLRDLLTERVHGVGWRVDSVGSASEARSSAAAISYDLILLDLGLPDYDGLTLLMQLRQDGLTAPVLVITARSGIDDRVNALDKGADDLLIKPFNHLELLARCRALLRRTASHQLDVIEVGDLTFEPSSGAARIAGEVMPLSPRERSVLEVLVRHAGQVVPKEMLETKLSEVGDEISTNAVELAISRLRRRLQAFETGVALETVRGIGYLLREVTADA</sequence>
<evidence type="ECO:0000313" key="7">
    <source>
        <dbReference type="Proteomes" id="UP001156882"/>
    </source>
</evidence>
<protein>
    <submittedName>
        <fullName evidence="6">DNA-binding response regulator</fullName>
    </submittedName>
</protein>
<gene>
    <name evidence="6" type="ORF">GCM10007874_15310</name>
</gene>
<evidence type="ECO:0000259" key="5">
    <source>
        <dbReference type="PROSITE" id="PS51755"/>
    </source>
</evidence>
<feature type="domain" description="OmpR/PhoB-type" evidence="5">
    <location>
        <begin position="124"/>
        <end position="222"/>
    </location>
</feature>
<dbReference type="SMART" id="SM00448">
    <property type="entry name" value="REC"/>
    <property type="match status" value="1"/>
</dbReference>
<dbReference type="Gene3D" id="3.40.50.2300">
    <property type="match status" value="1"/>
</dbReference>
<evidence type="ECO:0000259" key="4">
    <source>
        <dbReference type="PROSITE" id="PS50110"/>
    </source>
</evidence>
<feature type="DNA-binding region" description="OmpR/PhoB-type" evidence="3">
    <location>
        <begin position="124"/>
        <end position="222"/>
    </location>
</feature>
<dbReference type="PROSITE" id="PS50110">
    <property type="entry name" value="RESPONSE_REGULATORY"/>
    <property type="match status" value="1"/>
</dbReference>
<keyword evidence="7" id="KW-1185">Reference proteome</keyword>
<dbReference type="RefSeq" id="WP_284311377.1">
    <property type="nucleotide sequence ID" value="NZ_BSPC01000014.1"/>
</dbReference>
<proteinExistence type="predicted"/>
<dbReference type="SMART" id="SM00862">
    <property type="entry name" value="Trans_reg_C"/>
    <property type="match status" value="1"/>
</dbReference>
<reference evidence="7" key="1">
    <citation type="journal article" date="2019" name="Int. J. Syst. Evol. Microbiol.">
        <title>The Global Catalogue of Microorganisms (GCM) 10K type strain sequencing project: providing services to taxonomists for standard genome sequencing and annotation.</title>
        <authorList>
            <consortium name="The Broad Institute Genomics Platform"/>
            <consortium name="The Broad Institute Genome Sequencing Center for Infectious Disease"/>
            <person name="Wu L."/>
            <person name="Ma J."/>
        </authorList>
    </citation>
    <scope>NUCLEOTIDE SEQUENCE [LARGE SCALE GENOMIC DNA]</scope>
    <source>
        <strain evidence="7">NBRC 101365</strain>
    </source>
</reference>
<keyword evidence="1 3" id="KW-0238">DNA-binding</keyword>
<dbReference type="Pfam" id="PF00072">
    <property type="entry name" value="Response_reg"/>
    <property type="match status" value="1"/>
</dbReference>
<feature type="modified residue" description="4-aspartylphosphate" evidence="2">
    <location>
        <position position="51"/>
    </location>
</feature>
<dbReference type="Gene3D" id="1.10.10.10">
    <property type="entry name" value="Winged helix-like DNA-binding domain superfamily/Winged helix DNA-binding domain"/>
    <property type="match status" value="1"/>
</dbReference>
<dbReference type="SUPFAM" id="SSF52172">
    <property type="entry name" value="CheY-like"/>
    <property type="match status" value="1"/>
</dbReference>
<evidence type="ECO:0000256" key="2">
    <source>
        <dbReference type="PROSITE-ProRule" id="PRU00169"/>
    </source>
</evidence>
<evidence type="ECO:0000313" key="6">
    <source>
        <dbReference type="EMBL" id="GLS18514.1"/>
    </source>
</evidence>
<keyword evidence="2" id="KW-0597">Phosphoprotein</keyword>
<dbReference type="PANTHER" id="PTHR48111">
    <property type="entry name" value="REGULATOR OF RPOS"/>
    <property type="match status" value="1"/>
</dbReference>
<dbReference type="InterPro" id="IPR011006">
    <property type="entry name" value="CheY-like_superfamily"/>
</dbReference>
<dbReference type="Proteomes" id="UP001156882">
    <property type="component" value="Unassembled WGS sequence"/>
</dbReference>
<dbReference type="GO" id="GO:0003677">
    <property type="term" value="F:DNA binding"/>
    <property type="evidence" value="ECO:0007669"/>
    <property type="project" value="UniProtKB-KW"/>
</dbReference>
<dbReference type="Gene3D" id="6.10.250.690">
    <property type="match status" value="1"/>
</dbReference>
<dbReference type="EMBL" id="BSPC01000014">
    <property type="protein sequence ID" value="GLS18514.1"/>
    <property type="molecule type" value="Genomic_DNA"/>
</dbReference>
<feature type="domain" description="Response regulatory" evidence="4">
    <location>
        <begin position="2"/>
        <end position="116"/>
    </location>
</feature>
<dbReference type="InterPro" id="IPR036388">
    <property type="entry name" value="WH-like_DNA-bd_sf"/>
</dbReference>
<comment type="caution">
    <text evidence="6">The sequence shown here is derived from an EMBL/GenBank/DDBJ whole genome shotgun (WGS) entry which is preliminary data.</text>
</comment>
<name>A0ABQ6CFD9_9HYPH</name>
<evidence type="ECO:0000256" key="1">
    <source>
        <dbReference type="ARBA" id="ARBA00023125"/>
    </source>
</evidence>
<dbReference type="CDD" id="cd00383">
    <property type="entry name" value="trans_reg_C"/>
    <property type="match status" value="1"/>
</dbReference>